<dbReference type="EMBL" id="BIXY01000026">
    <property type="protein sequence ID" value="GCF08545.1"/>
    <property type="molecule type" value="Genomic_DNA"/>
</dbReference>
<gene>
    <name evidence="2" type="ORF">KDI_21090</name>
</gene>
<dbReference type="PANTHER" id="PTHR45947">
    <property type="entry name" value="SULFOQUINOVOSYL TRANSFERASE SQD2"/>
    <property type="match status" value="1"/>
</dbReference>
<proteinExistence type="predicted"/>
<protein>
    <submittedName>
        <fullName evidence="2">Glycosyl transferase family 1</fullName>
    </submittedName>
</protein>
<dbReference type="Pfam" id="PF00534">
    <property type="entry name" value="Glycos_transf_1"/>
    <property type="match status" value="1"/>
</dbReference>
<evidence type="ECO:0000313" key="3">
    <source>
        <dbReference type="Proteomes" id="UP000322530"/>
    </source>
</evidence>
<dbReference type="InterPro" id="IPR050194">
    <property type="entry name" value="Glycosyltransferase_grp1"/>
</dbReference>
<accession>A0A5A5TBD6</accession>
<dbReference type="RefSeq" id="WP_149401532.1">
    <property type="nucleotide sequence ID" value="NZ_BIXY01000026.1"/>
</dbReference>
<feature type="domain" description="Glycosyl transferase family 1" evidence="1">
    <location>
        <begin position="190"/>
        <end position="347"/>
    </location>
</feature>
<reference evidence="2 3" key="1">
    <citation type="submission" date="2019-01" db="EMBL/GenBank/DDBJ databases">
        <title>Draft genome sequence of Dictyobacter sp. Uno17.</title>
        <authorList>
            <person name="Wang C.M."/>
            <person name="Zheng Y."/>
            <person name="Sakai Y."/>
            <person name="Abe K."/>
            <person name="Yokota A."/>
            <person name="Yabe S."/>
        </authorList>
    </citation>
    <scope>NUCLEOTIDE SEQUENCE [LARGE SCALE GENOMIC DNA]</scope>
    <source>
        <strain evidence="2 3">Uno17</strain>
    </source>
</reference>
<dbReference type="PANTHER" id="PTHR45947:SF3">
    <property type="entry name" value="SULFOQUINOVOSYL TRANSFERASE SQD2"/>
    <property type="match status" value="1"/>
</dbReference>
<comment type="caution">
    <text evidence="2">The sequence shown here is derived from an EMBL/GenBank/DDBJ whole genome shotgun (WGS) entry which is preliminary data.</text>
</comment>
<dbReference type="SUPFAM" id="SSF53756">
    <property type="entry name" value="UDP-Glycosyltransferase/glycogen phosphorylase"/>
    <property type="match status" value="1"/>
</dbReference>
<dbReference type="InterPro" id="IPR001296">
    <property type="entry name" value="Glyco_trans_1"/>
</dbReference>
<dbReference type="GO" id="GO:0016758">
    <property type="term" value="F:hexosyltransferase activity"/>
    <property type="evidence" value="ECO:0007669"/>
    <property type="project" value="TreeGrafter"/>
</dbReference>
<dbReference type="Proteomes" id="UP000322530">
    <property type="component" value="Unassembled WGS sequence"/>
</dbReference>
<organism evidence="2 3">
    <name type="scientific">Dictyobacter arantiisoli</name>
    <dbReference type="NCBI Taxonomy" id="2014874"/>
    <lineage>
        <taxon>Bacteria</taxon>
        <taxon>Bacillati</taxon>
        <taxon>Chloroflexota</taxon>
        <taxon>Ktedonobacteria</taxon>
        <taxon>Ktedonobacterales</taxon>
        <taxon>Dictyobacteraceae</taxon>
        <taxon>Dictyobacter</taxon>
    </lineage>
</organism>
<dbReference type="OrthoDB" id="9806653at2"/>
<sequence>MRVLMISKALVAGTSQRKLEEIAKFPDVELTLATPPYWQSDDGSKQMLERLYTSGYRMLETPIAFNGKFHWHYYPQLGKIMQEVRPDIVHIDEEPYNLATLQAMYLAHKQQARALFFTWQNLYRNYPPPFRQIEGYNYRHAALALAGNRDAAEVLKRKGYKGVIRIIPQFGFDTDIYKRSQTRTPRASDAPFSFGFIGRLKEEKGLTLMVEALTYLPAYCQVVFVGHGPMKNILEEQARRLGVSDRVIFKPGVPTAQVPGEMEKLDAFILPSLSRPNWTEQFGRVLAESMSCETPVIGSNSGEIPYVIADAGLIFPEGDARELSRRIQQLLDDPDLYATLAQRGRQRVLDHYTQAQIARQTYEAYQSMLGN</sequence>
<evidence type="ECO:0000259" key="1">
    <source>
        <dbReference type="Pfam" id="PF00534"/>
    </source>
</evidence>
<keyword evidence="2" id="KW-0808">Transferase</keyword>
<evidence type="ECO:0000313" key="2">
    <source>
        <dbReference type="EMBL" id="GCF08545.1"/>
    </source>
</evidence>
<keyword evidence="3" id="KW-1185">Reference proteome</keyword>
<dbReference type="CDD" id="cd03801">
    <property type="entry name" value="GT4_PimA-like"/>
    <property type="match status" value="1"/>
</dbReference>
<dbReference type="Gene3D" id="3.40.50.2000">
    <property type="entry name" value="Glycogen Phosphorylase B"/>
    <property type="match status" value="2"/>
</dbReference>
<dbReference type="AlphaFoldDB" id="A0A5A5TBD6"/>
<name>A0A5A5TBD6_9CHLR</name>